<dbReference type="EMBL" id="QJJK01000003">
    <property type="protein sequence ID" value="PXW61668.1"/>
    <property type="molecule type" value="Genomic_DNA"/>
</dbReference>
<sequence>MSTILMGLGPHRFGLAAANYQDLKNRITARWPANKVIGAQPIYQFLGPDDHELSLQGLIFPEWMSGYDELSALRGSAAAGSLYSFASNLGDVFGNWIILGVESSEARFNRGGLPRRVEFSLLLVKGSSRYGTA</sequence>
<dbReference type="OrthoDB" id="1550902at2"/>
<dbReference type="Proteomes" id="UP000248021">
    <property type="component" value="Unassembled WGS sequence"/>
</dbReference>
<evidence type="ECO:0000313" key="2">
    <source>
        <dbReference type="Proteomes" id="UP000248021"/>
    </source>
</evidence>
<dbReference type="InterPro" id="IPR009734">
    <property type="entry name" value="Myoviridae_GpU"/>
</dbReference>
<evidence type="ECO:0008006" key="3">
    <source>
        <dbReference type="Google" id="ProtNLM"/>
    </source>
</evidence>
<organism evidence="1 2">
    <name type="scientific">Chelatococcus asaccharovorans</name>
    <dbReference type="NCBI Taxonomy" id="28210"/>
    <lineage>
        <taxon>Bacteria</taxon>
        <taxon>Pseudomonadati</taxon>
        <taxon>Pseudomonadota</taxon>
        <taxon>Alphaproteobacteria</taxon>
        <taxon>Hyphomicrobiales</taxon>
        <taxon>Chelatococcaceae</taxon>
        <taxon>Chelatococcus</taxon>
    </lineage>
</organism>
<accession>A0A2V3UC18</accession>
<dbReference type="AlphaFoldDB" id="A0A2V3UC18"/>
<protein>
    <recommendedName>
        <fullName evidence="3">Phage protein U</fullName>
    </recommendedName>
</protein>
<dbReference type="RefSeq" id="WP_110373973.1">
    <property type="nucleotide sequence ID" value="NZ_JAHBRY010000001.1"/>
</dbReference>
<keyword evidence="2" id="KW-1185">Reference proteome</keyword>
<dbReference type="Pfam" id="PF06995">
    <property type="entry name" value="Phage_P2_GpU"/>
    <property type="match status" value="1"/>
</dbReference>
<proteinExistence type="predicted"/>
<reference evidence="1 2" key="1">
    <citation type="submission" date="2018-05" db="EMBL/GenBank/DDBJ databases">
        <title>Genomic Encyclopedia of Type Strains, Phase IV (KMG-IV): sequencing the most valuable type-strain genomes for metagenomic binning, comparative biology and taxonomic classification.</title>
        <authorList>
            <person name="Goeker M."/>
        </authorList>
    </citation>
    <scope>NUCLEOTIDE SEQUENCE [LARGE SCALE GENOMIC DNA]</scope>
    <source>
        <strain evidence="1 2">DSM 6462</strain>
    </source>
</reference>
<evidence type="ECO:0000313" key="1">
    <source>
        <dbReference type="EMBL" id="PXW61668.1"/>
    </source>
</evidence>
<name>A0A2V3UC18_9HYPH</name>
<gene>
    <name evidence="1" type="ORF">C7450_103185</name>
</gene>
<comment type="caution">
    <text evidence="1">The sequence shown here is derived from an EMBL/GenBank/DDBJ whole genome shotgun (WGS) entry which is preliminary data.</text>
</comment>